<keyword evidence="22" id="KW-1185">Reference proteome</keyword>
<dbReference type="Proteomes" id="UP000008672">
    <property type="component" value="Unassembled WGS sequence"/>
</dbReference>
<comment type="subcellular location">
    <subcellularLocation>
        <location evidence="1">Cell junction</location>
    </subcellularLocation>
    <subcellularLocation>
        <location evidence="2">Cytoplasm</location>
    </subcellularLocation>
</comment>
<dbReference type="Bgee" id="ENSLACG00000009953">
    <property type="expression patterns" value="Expressed in pelvic fin and 2 other cell types or tissues"/>
</dbReference>
<comment type="function">
    <text evidence="11">Acts as an adapter protein of the FYN and LCP2 signaling cascades in T-cells. May play a role in linking T-cell signaling to remodeling of the actin cytoskeleton. Modulates the expression of IL2. Involved in platelet activation. Prevents the degradation of SKAP1 and SKAP2. May be involved in high affinity immunoglobulin epsilon receptor signaling in mast cells.</text>
</comment>
<dbReference type="EMBL" id="AFYH01110954">
    <property type="status" value="NOT_ANNOTATED_CDS"/>
    <property type="molecule type" value="Genomic_DNA"/>
</dbReference>
<evidence type="ECO:0000313" key="22">
    <source>
        <dbReference type="Proteomes" id="UP000008672"/>
    </source>
</evidence>
<dbReference type="AlphaFoldDB" id="H3ANU3"/>
<evidence type="ECO:0000256" key="1">
    <source>
        <dbReference type="ARBA" id="ARBA00004282"/>
    </source>
</evidence>
<reference evidence="21" key="3">
    <citation type="submission" date="2025-09" db="UniProtKB">
        <authorList>
            <consortium name="Ensembl"/>
        </authorList>
    </citation>
    <scope>IDENTIFICATION</scope>
</reference>
<organism evidence="21 22">
    <name type="scientific">Latimeria chalumnae</name>
    <name type="common">Coelacanth</name>
    <dbReference type="NCBI Taxonomy" id="7897"/>
    <lineage>
        <taxon>Eukaryota</taxon>
        <taxon>Metazoa</taxon>
        <taxon>Chordata</taxon>
        <taxon>Craniata</taxon>
        <taxon>Vertebrata</taxon>
        <taxon>Euteleostomi</taxon>
        <taxon>Coelacanthiformes</taxon>
        <taxon>Coelacanthidae</taxon>
        <taxon>Latimeria</taxon>
    </lineage>
</organism>
<feature type="region of interest" description="Disordered" evidence="19">
    <location>
        <begin position="457"/>
        <end position="516"/>
    </location>
</feature>
<dbReference type="InterPro" id="IPR036028">
    <property type="entry name" value="SH3-like_dom_sf"/>
</dbReference>
<dbReference type="Pfam" id="PF14603">
    <property type="entry name" value="hSH3"/>
    <property type="match status" value="2"/>
</dbReference>
<dbReference type="Gene3D" id="2.30.30.40">
    <property type="entry name" value="SH3 Domains"/>
    <property type="match status" value="2"/>
</dbReference>
<dbReference type="PANTHER" id="PTHR16830:SF12">
    <property type="entry name" value="PDZ DOMAIN-CONTAINING PROTEIN"/>
    <property type="match status" value="1"/>
</dbReference>
<dbReference type="GO" id="GO:0072659">
    <property type="term" value="P:protein localization to plasma membrane"/>
    <property type="evidence" value="ECO:0007669"/>
    <property type="project" value="TreeGrafter"/>
</dbReference>
<evidence type="ECO:0000256" key="12">
    <source>
        <dbReference type="ARBA" id="ARBA00068976"/>
    </source>
</evidence>
<keyword evidence="3 18" id="KW-0728">SH3 domain</keyword>
<dbReference type="FunFam" id="2.30.30.40:FF:000133">
    <property type="entry name" value="FYN-binding protein-like isoform X2"/>
    <property type="match status" value="1"/>
</dbReference>
<feature type="domain" description="SH3" evidence="20">
    <location>
        <begin position="529"/>
        <end position="590"/>
    </location>
</feature>
<evidence type="ECO:0000256" key="16">
    <source>
        <dbReference type="ARBA" id="ARBA00081679"/>
    </source>
</evidence>
<dbReference type="InterPro" id="IPR043443">
    <property type="entry name" value="FYB1/2-like"/>
</dbReference>
<feature type="compositionally biased region" description="Basic and acidic residues" evidence="19">
    <location>
        <begin position="291"/>
        <end position="302"/>
    </location>
</feature>
<feature type="compositionally biased region" description="Acidic residues" evidence="19">
    <location>
        <begin position="706"/>
        <end position="716"/>
    </location>
</feature>
<evidence type="ECO:0000256" key="5">
    <source>
        <dbReference type="ARBA" id="ARBA00022553"/>
    </source>
</evidence>
<protein>
    <recommendedName>
        <fullName evidence="12">FYN-binding protein 1</fullName>
    </recommendedName>
    <alternativeName>
        <fullName evidence="13">Adhesion and degranulation promoting adaptor protein</fullName>
    </alternativeName>
    <alternativeName>
        <fullName evidence="14">FYB-120/130</fullName>
    </alternativeName>
    <alternativeName>
        <fullName evidence="17">FYN-T-binding protein</fullName>
    </alternativeName>
    <alternativeName>
        <fullName evidence="15">SLAP-130</fullName>
    </alternativeName>
    <alternativeName>
        <fullName evidence="16">SLP-76-associated phosphoprotein</fullName>
    </alternativeName>
</protein>
<keyword evidence="8" id="KW-0007">Acetylation</keyword>
<dbReference type="EMBL" id="AFYH01110953">
    <property type="status" value="NOT_ANNOTATED_CDS"/>
    <property type="molecule type" value="Genomic_DNA"/>
</dbReference>
<reference evidence="22" key="1">
    <citation type="submission" date="2011-08" db="EMBL/GenBank/DDBJ databases">
        <title>The draft genome of Latimeria chalumnae.</title>
        <authorList>
            <person name="Di Palma F."/>
            <person name="Alfoldi J."/>
            <person name="Johnson J."/>
            <person name="Berlin A."/>
            <person name="Gnerre S."/>
            <person name="Jaffe D."/>
            <person name="MacCallum I."/>
            <person name="Young S."/>
            <person name="Walker B.J."/>
            <person name="Lander E."/>
            <person name="Lindblad-Toh K."/>
        </authorList>
    </citation>
    <scope>NUCLEOTIDE SEQUENCE [LARGE SCALE GENOMIC DNA]</scope>
    <source>
        <strain evidence="22">Wild caught</strain>
    </source>
</reference>
<feature type="compositionally biased region" description="Polar residues" evidence="19">
    <location>
        <begin position="384"/>
        <end position="401"/>
    </location>
</feature>
<dbReference type="GO" id="GO:0007229">
    <property type="term" value="P:integrin-mediated signaling pathway"/>
    <property type="evidence" value="ECO:0007669"/>
    <property type="project" value="InterPro"/>
</dbReference>
<evidence type="ECO:0000256" key="2">
    <source>
        <dbReference type="ARBA" id="ARBA00004496"/>
    </source>
</evidence>
<name>H3ANU3_LATCH</name>
<dbReference type="EMBL" id="AFYH01110952">
    <property type="status" value="NOT_ANNOTATED_CDS"/>
    <property type="molecule type" value="Genomic_DNA"/>
</dbReference>
<dbReference type="GO" id="GO:0070161">
    <property type="term" value="C:anchoring junction"/>
    <property type="evidence" value="ECO:0007669"/>
    <property type="project" value="UniProtKB-SubCell"/>
</dbReference>
<feature type="compositionally biased region" description="Basic and acidic residues" evidence="19">
    <location>
        <begin position="481"/>
        <end position="516"/>
    </location>
</feature>
<evidence type="ECO:0000256" key="8">
    <source>
        <dbReference type="ARBA" id="ARBA00022990"/>
    </source>
</evidence>
<evidence type="ECO:0000256" key="18">
    <source>
        <dbReference type="PROSITE-ProRule" id="PRU00192"/>
    </source>
</evidence>
<evidence type="ECO:0000256" key="4">
    <source>
        <dbReference type="ARBA" id="ARBA00022490"/>
    </source>
</evidence>
<dbReference type="FunCoup" id="H3ANU3">
    <property type="interactions" value="487"/>
</dbReference>
<keyword evidence="10" id="KW-0539">Nucleus</keyword>
<evidence type="ECO:0000256" key="3">
    <source>
        <dbReference type="ARBA" id="ARBA00022443"/>
    </source>
</evidence>
<keyword evidence="7" id="KW-0965">Cell junction</keyword>
<dbReference type="OMA" id="KSSTWSW"/>
<evidence type="ECO:0000256" key="15">
    <source>
        <dbReference type="ARBA" id="ARBA00081595"/>
    </source>
</evidence>
<dbReference type="EMBL" id="AFYH01110955">
    <property type="status" value="NOT_ANNOTATED_CDS"/>
    <property type="molecule type" value="Genomic_DNA"/>
</dbReference>
<dbReference type="EMBL" id="AFYH01110951">
    <property type="status" value="NOT_ANNOTATED_CDS"/>
    <property type="molecule type" value="Genomic_DNA"/>
</dbReference>
<feature type="compositionally biased region" description="Acidic residues" evidence="19">
    <location>
        <begin position="468"/>
        <end position="480"/>
    </location>
</feature>
<dbReference type="PANTHER" id="PTHR16830">
    <property type="entry name" value="SH2 CONTAINING ADAPTOR PRAM-1 RELATED"/>
    <property type="match status" value="1"/>
</dbReference>
<evidence type="ECO:0000256" key="10">
    <source>
        <dbReference type="ARBA" id="ARBA00023242"/>
    </source>
</evidence>
<dbReference type="SUPFAM" id="SSF50044">
    <property type="entry name" value="SH3-domain"/>
    <property type="match status" value="2"/>
</dbReference>
<dbReference type="InterPro" id="IPR029294">
    <property type="entry name" value="hSH3"/>
</dbReference>
<gene>
    <name evidence="21" type="primary">FYB1</name>
</gene>
<dbReference type="EMBL" id="AFYH01110947">
    <property type="status" value="NOT_ANNOTATED_CDS"/>
    <property type="molecule type" value="Genomic_DNA"/>
</dbReference>
<sequence>EGKRDVKAIMAKFNTVNNPSEEISINRPGKIAGTSPFPVNSALQTRKAALEKFNSVSQKTEDVPLQVQQKPVLPKLPSGSKLQKEVKADQNPKPPYPKPAVGKLGNFNAQNKENDEKPAFPKPPGPKPSEILKDEPKPLFPKPPGLKPFTSAITQEEEPKPIFPKPSGPKPFTSAISQEEEPKPIFLKPTGLKPTSSFTAQQNESKPLFPKPGQVKKPPWITDSSQNEENVPKNVTLPKAHLAPKPKTGSLKAKYEETEENSSPPTGAGVYPGVSLKSASFRRSQNSFSKESTEQNSDDKISNQKNIFLTKLNQGSATTTPSSTVSKLKAGFMAKQENNLQELREENKNSTTPKHKPLPNLSTLGQPPSKPNRPPSVNLENFRKSTTPGNSQGSGQVSYGTTIPAAQLPPPLPSQPRPPPPPHPTTQPPAPNLPPRNIKVPDLDNLLFEENYDDIKFSDDALIIDNNSDSDGEMYEDLDEISQRVTREEEKKREKEEKKKLEQEKKEQKEKEKKEQEIRKRFKLVGSIEVIHNAKASEDCKGGKYDLTVKQGEPIEIIRITDNPEGKWLGRTADGSYGFIKITCVDIDYDSLKRKPVNRPQQHVEEDQEVYDDIAEQDSGHLTTYGQVGTMPLPLYPENEEVYDGIDDVDLNISSTPQDETKANWSWGLLKIIKGKDDKRSVRKKEKKQEQENEEPELFPTITDSGDGDIYDDVDTGDFPPPPPEISMSKSISRGKGEEKDNKKLKKFEKEEKEFRKKFKYEGEIKFLYTVEVVPTLTSKKWGSKDLPLKPREVLEVIQEMDTTKVICRNDEGKYGYVLRSNIVTDGGDVYDDIGEGCIYDND</sequence>
<feature type="region of interest" description="Disordered" evidence="19">
    <location>
        <begin position="56"/>
        <end position="445"/>
    </location>
</feature>
<evidence type="ECO:0000259" key="20">
    <source>
        <dbReference type="PROSITE" id="PS50002"/>
    </source>
</evidence>
<dbReference type="HOGENOM" id="CLU_339375_0_0_1"/>
<keyword evidence="5" id="KW-0597">Phosphoprotein</keyword>
<dbReference type="EMBL" id="AFYH01110950">
    <property type="status" value="NOT_ANNOTATED_CDS"/>
    <property type="molecule type" value="Genomic_DNA"/>
</dbReference>
<dbReference type="Ensembl" id="ENSLACT00000011400.1">
    <property type="protein sequence ID" value="ENSLACP00000011314.1"/>
    <property type="gene ID" value="ENSLACG00000009953.1"/>
</dbReference>
<proteinExistence type="predicted"/>
<dbReference type="EMBL" id="AFYH01110948">
    <property type="status" value="NOT_ANNOTATED_CDS"/>
    <property type="molecule type" value="Genomic_DNA"/>
</dbReference>
<dbReference type="PROSITE" id="PS50002">
    <property type="entry name" value="SH3"/>
    <property type="match status" value="1"/>
</dbReference>
<dbReference type="eggNOG" id="ENOG502QTTQ">
    <property type="taxonomic scope" value="Eukaryota"/>
</dbReference>
<evidence type="ECO:0000256" key="19">
    <source>
        <dbReference type="SAM" id="MobiDB-lite"/>
    </source>
</evidence>
<feature type="compositionally biased region" description="Polar residues" evidence="19">
    <location>
        <begin position="303"/>
        <end position="326"/>
    </location>
</feature>
<dbReference type="FunFam" id="2.30.30.40:FF:000156">
    <property type="entry name" value="FYN-binding protein-like isoform X1"/>
    <property type="match status" value="1"/>
</dbReference>
<feature type="compositionally biased region" description="Polar residues" evidence="19">
    <location>
        <begin position="277"/>
        <end position="290"/>
    </location>
</feature>
<dbReference type="EMBL" id="AFYH01110949">
    <property type="status" value="NOT_ANNOTATED_CDS"/>
    <property type="molecule type" value="Genomic_DNA"/>
</dbReference>
<evidence type="ECO:0000256" key="6">
    <source>
        <dbReference type="ARBA" id="ARBA00022737"/>
    </source>
</evidence>
<keyword evidence="4" id="KW-0963">Cytoplasm</keyword>
<dbReference type="InParanoid" id="H3ANU3"/>
<keyword evidence="9" id="KW-0175">Coiled coil</keyword>
<dbReference type="EMBL" id="AFYH01110956">
    <property type="status" value="NOT_ANNOTATED_CDS"/>
    <property type="molecule type" value="Genomic_DNA"/>
</dbReference>
<evidence type="ECO:0000256" key="11">
    <source>
        <dbReference type="ARBA" id="ARBA00059917"/>
    </source>
</evidence>
<dbReference type="GO" id="GO:0050852">
    <property type="term" value="P:T cell receptor signaling pathway"/>
    <property type="evidence" value="ECO:0007669"/>
    <property type="project" value="TreeGrafter"/>
</dbReference>
<keyword evidence="6" id="KW-0677">Repeat</keyword>
<evidence type="ECO:0000256" key="13">
    <source>
        <dbReference type="ARBA" id="ARBA00079796"/>
    </source>
</evidence>
<evidence type="ECO:0000256" key="17">
    <source>
        <dbReference type="ARBA" id="ARBA00082486"/>
    </source>
</evidence>
<feature type="region of interest" description="Disordered" evidence="19">
    <location>
        <begin position="680"/>
        <end position="743"/>
    </location>
</feature>
<dbReference type="InterPro" id="IPR001452">
    <property type="entry name" value="SH3_domain"/>
</dbReference>
<dbReference type="GO" id="GO:0005886">
    <property type="term" value="C:plasma membrane"/>
    <property type="evidence" value="ECO:0007669"/>
    <property type="project" value="InterPro"/>
</dbReference>
<dbReference type="GeneTree" id="ENSGT00530000063460"/>
<dbReference type="GO" id="GO:0005737">
    <property type="term" value="C:cytoplasm"/>
    <property type="evidence" value="ECO:0007669"/>
    <property type="project" value="UniProtKB-SubCell"/>
</dbReference>
<feature type="compositionally biased region" description="Pro residues" evidence="19">
    <location>
        <begin position="407"/>
        <end position="434"/>
    </location>
</feature>
<reference evidence="21" key="2">
    <citation type="submission" date="2025-08" db="UniProtKB">
        <authorList>
            <consortium name="Ensembl"/>
        </authorList>
    </citation>
    <scope>IDENTIFICATION</scope>
</reference>
<evidence type="ECO:0000256" key="9">
    <source>
        <dbReference type="ARBA" id="ARBA00023054"/>
    </source>
</evidence>
<evidence type="ECO:0000313" key="21">
    <source>
        <dbReference type="Ensembl" id="ENSLACP00000011314.1"/>
    </source>
</evidence>
<dbReference type="STRING" id="7897.ENSLACP00000011314"/>
<evidence type="ECO:0000256" key="7">
    <source>
        <dbReference type="ARBA" id="ARBA00022949"/>
    </source>
</evidence>
<evidence type="ECO:0000256" key="14">
    <source>
        <dbReference type="ARBA" id="ARBA00081371"/>
    </source>
</evidence>
<accession>H3ANU3</accession>
<feature type="compositionally biased region" description="Polar residues" evidence="19">
    <location>
        <begin position="193"/>
        <end position="205"/>
    </location>
</feature>